<sequence>MGWTTLGIGLLVAAAAGLAAFGRSRWAGATQEQLALLEAARLPALAGLYDAREIDVLPGPVQRYFRAVLKDGQPFITVATFELSGTINMSATGESWKPFTSWQRAVVHHPGFLWNGRVAMLPGLAALSTATVHDSYIAGTGTLHAALLGLFTVADVQGGGEIARGELMRYFAEMAWYPTALLPSQGVRWEAVDDSSANATLVDGPISLTLLFQFDPAGFITSVHADARGSGVGKDMVMLPWDCSVSNYQLRYGMMVPTRGEAAWLRLEGRKSYFVGDLTSLVYEFQT</sequence>
<dbReference type="Pfam" id="PF21900">
    <property type="entry name" value="DUF6920"/>
    <property type="match status" value="1"/>
</dbReference>
<gene>
    <name evidence="1" type="ORF">ELE36_10250</name>
</gene>
<dbReference type="EMBL" id="CP035704">
    <property type="protein sequence ID" value="QBB72650.1"/>
    <property type="molecule type" value="Genomic_DNA"/>
</dbReference>
<dbReference type="OrthoDB" id="3671061at2"/>
<dbReference type="AlphaFoldDB" id="A0A411HQE5"/>
<evidence type="ECO:0000313" key="2">
    <source>
        <dbReference type="Proteomes" id="UP000291562"/>
    </source>
</evidence>
<evidence type="ECO:0000313" key="1">
    <source>
        <dbReference type="EMBL" id="QBB72650.1"/>
    </source>
</evidence>
<protein>
    <submittedName>
        <fullName evidence="1">Uncharacterized protein</fullName>
    </submittedName>
</protein>
<dbReference type="KEGG" id="xbc:ELE36_10250"/>
<reference evidence="1 2" key="1">
    <citation type="submission" date="2019-01" db="EMBL/GenBank/DDBJ databases">
        <title>Pseudolysobacter antarctica gen. nov., sp. nov., isolated from Fildes Peninsula, Antarctica.</title>
        <authorList>
            <person name="Wei Z."/>
            <person name="Peng F."/>
        </authorList>
    </citation>
    <scope>NUCLEOTIDE SEQUENCE [LARGE SCALE GENOMIC DNA]</scope>
    <source>
        <strain evidence="1 2">AQ6-296</strain>
    </source>
</reference>
<organism evidence="1 2">
    <name type="scientific">Pseudolysobacter antarcticus</name>
    <dbReference type="NCBI Taxonomy" id="2511995"/>
    <lineage>
        <taxon>Bacteria</taxon>
        <taxon>Pseudomonadati</taxon>
        <taxon>Pseudomonadota</taxon>
        <taxon>Gammaproteobacteria</taxon>
        <taxon>Lysobacterales</taxon>
        <taxon>Rhodanobacteraceae</taxon>
        <taxon>Pseudolysobacter</taxon>
    </lineage>
</organism>
<dbReference type="Proteomes" id="UP000291562">
    <property type="component" value="Chromosome"/>
</dbReference>
<proteinExistence type="predicted"/>
<dbReference type="InterPro" id="IPR054213">
    <property type="entry name" value="DUF6920"/>
</dbReference>
<keyword evidence="2" id="KW-1185">Reference proteome</keyword>
<name>A0A411HQE5_9GAMM</name>
<accession>A0A411HQE5</accession>